<dbReference type="EMBL" id="CCYA01000204">
    <property type="protein sequence ID" value="CEH13105.1"/>
    <property type="molecule type" value="Genomic_DNA"/>
</dbReference>
<protein>
    <submittedName>
        <fullName evidence="2">Uncharacterized protein</fullName>
    </submittedName>
</protein>
<evidence type="ECO:0000313" key="3">
    <source>
        <dbReference type="Proteomes" id="UP000054845"/>
    </source>
</evidence>
<reference evidence="2 3" key="1">
    <citation type="submission" date="2014-09" db="EMBL/GenBank/DDBJ databases">
        <authorList>
            <person name="Magalhaes I.L.F."/>
            <person name="Oliveira U."/>
            <person name="Santos F.R."/>
            <person name="Vidigal T.H.D.A."/>
            <person name="Brescovit A.D."/>
            <person name="Santos A.J."/>
        </authorList>
    </citation>
    <scope>NUCLEOTIDE SEQUENCE [LARGE SCALE GENOMIC DNA]</scope>
</reference>
<accession>A0A0P1BCR4</accession>
<keyword evidence="3" id="KW-1185">Reference proteome</keyword>
<proteinExistence type="predicted"/>
<feature type="region of interest" description="Disordered" evidence="1">
    <location>
        <begin position="154"/>
        <end position="210"/>
    </location>
</feature>
<sequence>MDATSAKTIPERYYVVQRRDGCIVKSSRALVAGDLCCTTARGTNRVKKVERVRDREAYVVKTRGGQDKVYYAGEEVAFARQELLPMHRSVLSDRTAIGKEYQRQLEQQRLVEAQRQAQGHQHTGAGRQQREQTGADQQQQLEHLFDLQNLRLATSSPSGKLGNVPTFTDEPTASIQSRSASRRSSSMGQQKPQMQDESIASDPPSPTVWPAVPQLASAASLLPDRTRIAAAEPISLAPNSPDAMALMTLFVLLRQYYAARAENMQVDSARTTEKEAETETATEMATTAPQTSTGRAPQPLALPRTPAPRRSFQQSGLQQESPFDLASGSSIHSPTPSLHCGTKKSRMGLGSAAEVYRNPAVVFRSSSLAFATSKPDSAHRLRARSAASSLASASLTHLAFPLQDMARAEQWAKEHGPSGFRGHKPFLVLCTSDHVAHWAAVWFAAF</sequence>
<organism evidence="2 3">
    <name type="scientific">Ceraceosorus bombacis</name>
    <dbReference type="NCBI Taxonomy" id="401625"/>
    <lineage>
        <taxon>Eukaryota</taxon>
        <taxon>Fungi</taxon>
        <taxon>Dikarya</taxon>
        <taxon>Basidiomycota</taxon>
        <taxon>Ustilaginomycotina</taxon>
        <taxon>Exobasidiomycetes</taxon>
        <taxon>Ceraceosorales</taxon>
        <taxon>Ceraceosoraceae</taxon>
        <taxon>Ceraceosorus</taxon>
    </lineage>
</organism>
<feature type="compositionally biased region" description="Low complexity" evidence="1">
    <location>
        <begin position="279"/>
        <end position="288"/>
    </location>
</feature>
<evidence type="ECO:0000256" key="1">
    <source>
        <dbReference type="SAM" id="MobiDB-lite"/>
    </source>
</evidence>
<evidence type="ECO:0000313" key="2">
    <source>
        <dbReference type="EMBL" id="CEH13105.1"/>
    </source>
</evidence>
<feature type="compositionally biased region" description="Polar residues" evidence="1">
    <location>
        <begin position="311"/>
        <end position="336"/>
    </location>
</feature>
<name>A0A0P1BCR4_9BASI</name>
<feature type="compositionally biased region" description="Low complexity" evidence="1">
    <location>
        <begin position="177"/>
        <end position="186"/>
    </location>
</feature>
<feature type="region of interest" description="Disordered" evidence="1">
    <location>
        <begin position="266"/>
        <end position="342"/>
    </location>
</feature>
<feature type="region of interest" description="Disordered" evidence="1">
    <location>
        <begin position="111"/>
        <end position="137"/>
    </location>
</feature>
<dbReference type="Proteomes" id="UP000054845">
    <property type="component" value="Unassembled WGS sequence"/>
</dbReference>
<feature type="compositionally biased region" description="Polar residues" evidence="1">
    <location>
        <begin position="187"/>
        <end position="198"/>
    </location>
</feature>
<feature type="compositionally biased region" description="Polar residues" evidence="1">
    <location>
        <begin position="165"/>
        <end position="176"/>
    </location>
</feature>
<feature type="compositionally biased region" description="Low complexity" evidence="1">
    <location>
        <begin position="295"/>
        <end position="310"/>
    </location>
</feature>
<dbReference type="AlphaFoldDB" id="A0A0P1BCR4"/>